<dbReference type="NCBIfam" id="TIGR00217">
    <property type="entry name" value="malQ"/>
    <property type="match status" value="1"/>
</dbReference>
<comment type="caution">
    <text evidence="12">The sequence shown here is derived from an EMBL/GenBank/DDBJ whole genome shotgun (WGS) entry which is preliminary data.</text>
</comment>
<dbReference type="Pfam" id="PF02446">
    <property type="entry name" value="Glyco_hydro_77"/>
    <property type="match status" value="1"/>
</dbReference>
<evidence type="ECO:0000256" key="4">
    <source>
        <dbReference type="ARBA" id="ARBA00020295"/>
    </source>
</evidence>
<dbReference type="OrthoDB" id="9811841at2"/>
<proteinExistence type="inferred from homology"/>
<dbReference type="InterPro" id="IPR012767">
    <property type="entry name" value="Trehalose_TreY"/>
</dbReference>
<dbReference type="RefSeq" id="WP_115829652.1">
    <property type="nucleotide sequence ID" value="NZ_QNUL01000003.1"/>
</dbReference>
<dbReference type="GO" id="GO:0004134">
    <property type="term" value="F:4-alpha-glucanotransferase activity"/>
    <property type="evidence" value="ECO:0007669"/>
    <property type="project" value="UniProtKB-EC"/>
</dbReference>
<sequence>MNPINSTYRFQFHKNFTLEHAERLTNYLNQLGVATLYASPIFEAVAGSTHGYDGIDPTKINPEVGDLDQLVKLSGKLRDKNIGWLQDIVPNHMAFHPSNRWLMDVLEKGERSMYAQFFDISPVSKLFDGKVMVPFLAAGLEQEIEKGNIKIEADADRLYLKCGESAFPVNAESYLTLFQATDQSEKELFPDTIKQVLQLTQPERFSQEWERIKSQFRAAGGLDKLFQDVISKWNTDPERIKTLANQQFYALCESSITEQKINFRRFFTVNDLLCLNIQNKPVFDACHSLIEGLLQEGVFTGLRIDHIDGLYDPEEYLQRLRAIAGENTYITVEKILESDEQLPVNWPVEGTSGYDFLAQVNQLFTNTKAEKTFTEFYQKITDSKQPASEILLEKKRLILYEQMGGEYENLFQLIFKLNLADADTIEKAGAEDLKKILGEFLVYFPVYRFYGSSFPLGSDEYSAVAEIFTSLKDAYPGLLNAVELLQNILLTRPDGSDDSYRERVQEFYQRCMQFSGPLMAKGVEDTLMYTYNRFIGLNDVGGSVESFGKSPKDFHRKMQLRQKLWPLTMNTTSTHDTKRGEDVRARLNVLTDLADLWNEKVEEWFAFSGNPEAPDRNDQYLIYQTIAGAYPMPGEGDDDFAKRLSAYLEKALREAKRKTTWTDPDENYEKASQEFVTQLLDKESKYWQSFTPFHSKIADYGITNSIAQLILKFTCPGIPDVYQGTELWDLSLVDPDNRRPVDYQLREQILEDFRQIDAKALPATLWKNRNNGHIKLWITQQLFNQRKQNPEFYQYADYFPLEIKGPLKEHVFAFYRVHRNEVMLIAVPLNTASICEKQQTDILNLDWQQTEIVLPDFLGKNWRNILTSDELSFEKNIQVDQLFRNLPAALLKGTQPAGDRRAGVLAHITSLPSAFGIGDLGPEAYRFADFLYQGYQKVWQMLPVNPLDSAQGFSPYSALSSMAAEPMLISPELLREQGLLTQEDLQLYELQPGSCTDYLTVQHNKNQLLRIAYRHFNEQERQSSPAFEAFRKHHADWLQDYSLFVTLRAKFDNKPWTEWDEQFRSRQPEAMNRFAENHQDEIRFHQWVQFVFSKQWEDLRAYCNEHDITLFGDLPFYVGADSSDVWAHQDLFMLDEKGDITSKAGVPPDVFSDTGQLWGMPVFNWEAHKKDNYEWWINRLRRNTEIYDLVRLDHFRAFADYWAVEGKEKTAEKGEWLPGPGADFFEAVGSALGRLPFVAEDLGEISPDVFALRDQFKLPGMKVLQFAFGQDIAKSLHVPHHHEVNFIVYTGTHDNNTSIGWLKEQQESDPLVIDNLCRYFNQEVNENNINKLLIAAAYGSTAQTAILPLQDILELDEQSRLNSPGSEQGNWQWRVLPEQLTGSVQTRLRELVKLYGRI</sequence>
<evidence type="ECO:0000256" key="9">
    <source>
        <dbReference type="ARBA" id="ARBA00031501"/>
    </source>
</evidence>
<dbReference type="Proteomes" id="UP000256373">
    <property type="component" value="Unassembled WGS sequence"/>
</dbReference>
<keyword evidence="6 10" id="KW-0808">Transferase</keyword>
<keyword evidence="5 10" id="KW-0328">Glycosyltransferase</keyword>
<organism evidence="12 13">
    <name type="scientific">Dyadobacter luteus</name>
    <dbReference type="NCBI Taxonomy" id="2259619"/>
    <lineage>
        <taxon>Bacteria</taxon>
        <taxon>Pseudomonadati</taxon>
        <taxon>Bacteroidota</taxon>
        <taxon>Cytophagia</taxon>
        <taxon>Cytophagales</taxon>
        <taxon>Spirosomataceae</taxon>
        <taxon>Dyadobacter</taxon>
    </lineage>
</organism>
<evidence type="ECO:0000313" key="13">
    <source>
        <dbReference type="Proteomes" id="UP000256373"/>
    </source>
</evidence>
<dbReference type="SMART" id="SM00642">
    <property type="entry name" value="Aamy"/>
    <property type="match status" value="1"/>
</dbReference>
<comment type="similarity">
    <text evidence="2 10">Belongs to the disproportionating enzyme family.</text>
</comment>
<dbReference type="NCBIfam" id="NF011080">
    <property type="entry name" value="PRK14508.1-3"/>
    <property type="match status" value="1"/>
</dbReference>
<evidence type="ECO:0000256" key="1">
    <source>
        <dbReference type="ARBA" id="ARBA00000439"/>
    </source>
</evidence>
<dbReference type="InterPro" id="IPR017853">
    <property type="entry name" value="GH"/>
</dbReference>
<dbReference type="InterPro" id="IPR006047">
    <property type="entry name" value="GH13_cat_dom"/>
</dbReference>
<dbReference type="EMBL" id="QNUL01000003">
    <property type="protein sequence ID" value="REA63063.1"/>
    <property type="molecule type" value="Genomic_DNA"/>
</dbReference>
<protein>
    <recommendedName>
        <fullName evidence="4 10">4-alpha-glucanotransferase</fullName>
        <ecNumber evidence="3 10">2.4.1.25</ecNumber>
    </recommendedName>
    <alternativeName>
        <fullName evidence="8 10">Amylomaltase</fullName>
    </alternativeName>
    <alternativeName>
        <fullName evidence="9 10">Disproportionating enzyme</fullName>
    </alternativeName>
</protein>
<evidence type="ECO:0000256" key="2">
    <source>
        <dbReference type="ARBA" id="ARBA00005684"/>
    </source>
</evidence>
<dbReference type="PANTHER" id="PTHR32438">
    <property type="entry name" value="4-ALPHA-GLUCANOTRANSFERASE DPE1, CHLOROPLASTIC/AMYLOPLASTIC"/>
    <property type="match status" value="1"/>
</dbReference>
<keyword evidence="13" id="KW-1185">Reference proteome</keyword>
<evidence type="ECO:0000313" key="12">
    <source>
        <dbReference type="EMBL" id="REA63063.1"/>
    </source>
</evidence>
<evidence type="ECO:0000256" key="8">
    <source>
        <dbReference type="ARBA" id="ARBA00031423"/>
    </source>
</evidence>
<dbReference type="GO" id="GO:0005975">
    <property type="term" value="P:carbohydrate metabolic process"/>
    <property type="evidence" value="ECO:0007669"/>
    <property type="project" value="InterPro"/>
</dbReference>
<reference evidence="12 13" key="1">
    <citation type="submission" date="2018-07" db="EMBL/GenBank/DDBJ databases">
        <title>Dyadobacter roseus sp. nov., isolated from rose rhizosphere soil.</title>
        <authorList>
            <person name="Chen L."/>
        </authorList>
    </citation>
    <scope>NUCLEOTIDE SEQUENCE [LARGE SCALE GENOMIC DNA]</scope>
    <source>
        <strain evidence="12 13">RS19</strain>
    </source>
</reference>
<accession>A0A3D8YEP1</accession>
<keyword evidence="7 10" id="KW-0119">Carbohydrate metabolism</keyword>
<dbReference type="InterPro" id="IPR003385">
    <property type="entry name" value="Glyco_hydro_77"/>
</dbReference>
<dbReference type="SUPFAM" id="SSF51445">
    <property type="entry name" value="(Trans)glycosidases"/>
    <property type="match status" value="2"/>
</dbReference>
<evidence type="ECO:0000256" key="6">
    <source>
        <dbReference type="ARBA" id="ARBA00022679"/>
    </source>
</evidence>
<dbReference type="Pfam" id="PF00128">
    <property type="entry name" value="Alpha-amylase"/>
    <property type="match status" value="1"/>
</dbReference>
<dbReference type="Gene3D" id="3.20.20.80">
    <property type="entry name" value="Glycosidases"/>
    <property type="match status" value="5"/>
</dbReference>
<evidence type="ECO:0000256" key="5">
    <source>
        <dbReference type="ARBA" id="ARBA00022676"/>
    </source>
</evidence>
<dbReference type="EC" id="2.4.1.25" evidence="3 10"/>
<gene>
    <name evidence="12" type="ORF">DSL64_05435</name>
</gene>
<dbReference type="NCBIfam" id="TIGR02401">
    <property type="entry name" value="trehalose_TreY"/>
    <property type="match status" value="1"/>
</dbReference>
<evidence type="ECO:0000256" key="3">
    <source>
        <dbReference type="ARBA" id="ARBA00012560"/>
    </source>
</evidence>
<evidence type="ECO:0000256" key="10">
    <source>
        <dbReference type="RuleBase" id="RU361207"/>
    </source>
</evidence>
<evidence type="ECO:0000259" key="11">
    <source>
        <dbReference type="SMART" id="SM00642"/>
    </source>
</evidence>
<comment type="catalytic activity">
    <reaction evidence="1 10">
        <text>Transfers a segment of a (1-&gt;4)-alpha-D-glucan to a new position in an acceptor, which may be glucose or a (1-&gt;4)-alpha-D-glucan.</text>
        <dbReference type="EC" id="2.4.1.25"/>
    </reaction>
</comment>
<dbReference type="PANTHER" id="PTHR32438:SF5">
    <property type="entry name" value="4-ALPHA-GLUCANOTRANSFERASE DPE1, CHLOROPLASTIC_AMYLOPLASTIC"/>
    <property type="match status" value="1"/>
</dbReference>
<feature type="domain" description="Glycosyl hydrolase family 13 catalytic" evidence="11">
    <location>
        <begin position="7"/>
        <end position="754"/>
    </location>
</feature>
<evidence type="ECO:0000256" key="7">
    <source>
        <dbReference type="ARBA" id="ARBA00023277"/>
    </source>
</evidence>
<name>A0A3D8YEP1_9BACT</name>
<dbReference type="CDD" id="cd11336">
    <property type="entry name" value="AmyAc_MTSase"/>
    <property type="match status" value="1"/>
</dbReference>